<protein>
    <submittedName>
        <fullName evidence="2">HEPN domain-containing protein</fullName>
    </submittedName>
</protein>
<accession>A0A5C4XK87</accession>
<dbReference type="PANTHER" id="PTHR33933:SF1">
    <property type="entry name" value="PROTEIN ADENYLYLTRANSFERASE MNTA-RELATED"/>
    <property type="match status" value="1"/>
</dbReference>
<dbReference type="Gene3D" id="1.20.120.330">
    <property type="entry name" value="Nucleotidyltransferases domain 2"/>
    <property type="match status" value="1"/>
</dbReference>
<dbReference type="OrthoDB" id="7442350at2"/>
<dbReference type="Pfam" id="PF05168">
    <property type="entry name" value="HEPN"/>
    <property type="match status" value="1"/>
</dbReference>
<gene>
    <name evidence="2" type="ORF">FHP24_17675</name>
</gene>
<dbReference type="Pfam" id="PF01909">
    <property type="entry name" value="NTP_transf_2"/>
    <property type="match status" value="1"/>
</dbReference>
<proteinExistence type="predicted"/>
<dbReference type="InterPro" id="IPR007842">
    <property type="entry name" value="HEPN_dom"/>
</dbReference>
<dbReference type="PANTHER" id="PTHR33933">
    <property type="entry name" value="NUCLEOTIDYLTRANSFERASE"/>
    <property type="match status" value="1"/>
</dbReference>
<dbReference type="InterPro" id="IPR002934">
    <property type="entry name" value="Polymerase_NTP_transf_dom"/>
</dbReference>
<evidence type="ECO:0000313" key="3">
    <source>
        <dbReference type="Proteomes" id="UP000311605"/>
    </source>
</evidence>
<keyword evidence="3" id="KW-1185">Reference proteome</keyword>
<evidence type="ECO:0000259" key="1">
    <source>
        <dbReference type="PROSITE" id="PS50910"/>
    </source>
</evidence>
<organism evidence="2 3">
    <name type="scientific">Aliirhizobium smilacinae</name>
    <dbReference type="NCBI Taxonomy" id="1395944"/>
    <lineage>
        <taxon>Bacteria</taxon>
        <taxon>Pseudomonadati</taxon>
        <taxon>Pseudomonadota</taxon>
        <taxon>Alphaproteobacteria</taxon>
        <taxon>Hyphomicrobiales</taxon>
        <taxon>Rhizobiaceae</taxon>
        <taxon>Aliirhizobium</taxon>
    </lineage>
</organism>
<dbReference type="SUPFAM" id="SSF81593">
    <property type="entry name" value="Nucleotidyltransferase substrate binding subunit/domain"/>
    <property type="match status" value="1"/>
</dbReference>
<dbReference type="CDD" id="cd05403">
    <property type="entry name" value="NT_KNTase_like"/>
    <property type="match status" value="1"/>
</dbReference>
<dbReference type="InterPro" id="IPR052548">
    <property type="entry name" value="Type_VII_TA_antitoxin"/>
</dbReference>
<dbReference type="SMART" id="SM00748">
    <property type="entry name" value="HEPN"/>
    <property type="match status" value="1"/>
</dbReference>
<dbReference type="Gene3D" id="3.30.460.10">
    <property type="entry name" value="Beta Polymerase, domain 2"/>
    <property type="match status" value="1"/>
</dbReference>
<reference evidence="2 3" key="1">
    <citation type="submission" date="2019-06" db="EMBL/GenBank/DDBJ databases">
        <title>The draft genome of Rhizobium smilacinae PTYR-5.</title>
        <authorList>
            <person name="Liu L."/>
            <person name="Li L."/>
            <person name="Zhang X."/>
        </authorList>
    </citation>
    <scope>NUCLEOTIDE SEQUENCE [LARGE SCALE GENOMIC DNA]</scope>
    <source>
        <strain evidence="2 3">PTYR-5</strain>
    </source>
</reference>
<dbReference type="AlphaFoldDB" id="A0A5C4XK87"/>
<dbReference type="RefSeq" id="WP_139677530.1">
    <property type="nucleotide sequence ID" value="NZ_VDMN01000003.1"/>
</dbReference>
<feature type="domain" description="HEPN" evidence="1">
    <location>
        <begin position="189"/>
        <end position="309"/>
    </location>
</feature>
<name>A0A5C4XK87_9HYPH</name>
<dbReference type="PROSITE" id="PS50910">
    <property type="entry name" value="HEPN"/>
    <property type="match status" value="1"/>
</dbReference>
<dbReference type="Proteomes" id="UP000311605">
    <property type="component" value="Unassembled WGS sequence"/>
</dbReference>
<dbReference type="InterPro" id="IPR043519">
    <property type="entry name" value="NT_sf"/>
</dbReference>
<comment type="caution">
    <text evidence="2">The sequence shown here is derived from an EMBL/GenBank/DDBJ whole genome shotgun (WGS) entry which is preliminary data.</text>
</comment>
<sequence>MDLSGAEGFDAALTLTDILDHLPSTKRREIARVLEVIFDEVERHQSTKSSQQNRRGKILKVILFGSYARGDWVEDRLSGYRSDYDILVVVNSHSFAEDDDLWLGLDDRLIQLQIAGHVKTPTSPIVHSLQDVNNQLAQGRPFFVDILRDGKMLYQSDPYPLAQPKPLNPAEAKEEARRYFDQWIANSFSSLETAAYQLTRSRDGSFWLNHSAFSLHQACESAYHCFLLTMTLYSPKSHRIRNLRSKAESIDARLIAAWPRDSRLSRRRFELLVRAYVEARYSPKYQITAEELEWLVERVETLQVLVQKVCLERLAEESL</sequence>
<evidence type="ECO:0000313" key="2">
    <source>
        <dbReference type="EMBL" id="TNM63040.1"/>
    </source>
</evidence>
<dbReference type="SUPFAM" id="SSF81301">
    <property type="entry name" value="Nucleotidyltransferase"/>
    <property type="match status" value="1"/>
</dbReference>
<dbReference type="EMBL" id="VDMN01000003">
    <property type="protein sequence ID" value="TNM63040.1"/>
    <property type="molecule type" value="Genomic_DNA"/>
</dbReference>